<comment type="caution">
    <text evidence="5">The sequence shown here is derived from an EMBL/GenBank/DDBJ whole genome shotgun (WGS) entry which is preliminary data.</text>
</comment>
<dbReference type="RefSeq" id="WP_058919827.1">
    <property type="nucleotide sequence ID" value="NZ_JBHSQC010000015.1"/>
</dbReference>
<organism evidence="5 6">
    <name type="scientific">Carnobacterium antarcticum</name>
    <dbReference type="NCBI Taxonomy" id="2126436"/>
    <lineage>
        <taxon>Bacteria</taxon>
        <taxon>Bacillati</taxon>
        <taxon>Bacillota</taxon>
        <taxon>Bacilli</taxon>
        <taxon>Lactobacillales</taxon>
        <taxon>Carnobacteriaceae</taxon>
        <taxon>Carnobacterium</taxon>
    </lineage>
</organism>
<keyword evidence="1" id="KW-0479">Metal-binding</keyword>
<evidence type="ECO:0000259" key="4">
    <source>
        <dbReference type="PROSITE" id="PS51747"/>
    </source>
</evidence>
<keyword evidence="6" id="KW-1185">Reference proteome</keyword>
<feature type="domain" description="CMP/dCMP-type deaminase" evidence="4">
    <location>
        <begin position="1"/>
        <end position="112"/>
    </location>
</feature>
<dbReference type="CDD" id="cd01285">
    <property type="entry name" value="nucleoside_deaminase"/>
    <property type="match status" value="1"/>
</dbReference>
<dbReference type="PROSITE" id="PS51747">
    <property type="entry name" value="CYT_DCMP_DEAMINASES_2"/>
    <property type="match status" value="1"/>
</dbReference>
<gene>
    <name evidence="5" type="ORF">ACFSBK_08040</name>
</gene>
<feature type="region of interest" description="Disordered" evidence="3">
    <location>
        <begin position="131"/>
        <end position="150"/>
    </location>
</feature>
<proteinExistence type="predicted"/>
<name>A0ABW4NP73_9LACT</name>
<keyword evidence="5" id="KW-0378">Hydrolase</keyword>
<evidence type="ECO:0000256" key="3">
    <source>
        <dbReference type="SAM" id="MobiDB-lite"/>
    </source>
</evidence>
<evidence type="ECO:0000256" key="2">
    <source>
        <dbReference type="ARBA" id="ARBA00022833"/>
    </source>
</evidence>
<dbReference type="PROSITE" id="PS00903">
    <property type="entry name" value="CYT_DCMP_DEAMINASES_1"/>
    <property type="match status" value="1"/>
</dbReference>
<evidence type="ECO:0000313" key="5">
    <source>
        <dbReference type="EMBL" id="MFD1799795.1"/>
    </source>
</evidence>
<dbReference type="EC" id="3.5.4.33" evidence="5"/>
<dbReference type="Gene3D" id="3.40.140.10">
    <property type="entry name" value="Cytidine Deaminase, domain 2"/>
    <property type="match status" value="1"/>
</dbReference>
<dbReference type="GO" id="GO:0052717">
    <property type="term" value="F:tRNA-specific adenosine-34 deaminase activity"/>
    <property type="evidence" value="ECO:0007669"/>
    <property type="project" value="UniProtKB-EC"/>
</dbReference>
<dbReference type="Proteomes" id="UP001597285">
    <property type="component" value="Unassembled WGS sequence"/>
</dbReference>
<dbReference type="EMBL" id="JBHUFF010000014">
    <property type="protein sequence ID" value="MFD1799795.1"/>
    <property type="molecule type" value="Genomic_DNA"/>
</dbReference>
<sequence>MDKFMKRAVELAAANVRNGGQPFGAVLVKENEIVAEGVNELHNTYDISGHAEMLAIRKAQSELQTHDLSDYTIYASGEPCPMCLAAMYLSGMKQGYYCASVETAAETGLGASQAIYADFKKPKSERKLSMKQIPLEEGQENPMEIWQNKQ</sequence>
<evidence type="ECO:0000256" key="1">
    <source>
        <dbReference type="ARBA" id="ARBA00022723"/>
    </source>
</evidence>
<reference evidence="6" key="1">
    <citation type="journal article" date="2019" name="Int. J. Syst. Evol. Microbiol.">
        <title>The Global Catalogue of Microorganisms (GCM) 10K type strain sequencing project: providing services to taxonomists for standard genome sequencing and annotation.</title>
        <authorList>
            <consortium name="The Broad Institute Genomics Platform"/>
            <consortium name="The Broad Institute Genome Sequencing Center for Infectious Disease"/>
            <person name="Wu L."/>
            <person name="Ma J."/>
        </authorList>
    </citation>
    <scope>NUCLEOTIDE SEQUENCE [LARGE SCALE GENOMIC DNA]</scope>
    <source>
        <strain evidence="6">KCTC 42143</strain>
    </source>
</reference>
<evidence type="ECO:0000313" key="6">
    <source>
        <dbReference type="Proteomes" id="UP001597285"/>
    </source>
</evidence>
<dbReference type="Pfam" id="PF00383">
    <property type="entry name" value="dCMP_cyt_deam_1"/>
    <property type="match status" value="1"/>
</dbReference>
<dbReference type="InterPro" id="IPR016193">
    <property type="entry name" value="Cytidine_deaminase-like"/>
</dbReference>
<dbReference type="PANTHER" id="PTHR11079">
    <property type="entry name" value="CYTOSINE DEAMINASE FAMILY MEMBER"/>
    <property type="match status" value="1"/>
</dbReference>
<protein>
    <submittedName>
        <fullName evidence="5">Nucleoside deaminase</fullName>
        <ecNumber evidence="5">3.5.4.33</ecNumber>
    </submittedName>
</protein>
<dbReference type="SUPFAM" id="SSF53927">
    <property type="entry name" value="Cytidine deaminase-like"/>
    <property type="match status" value="1"/>
</dbReference>
<keyword evidence="2" id="KW-0862">Zinc</keyword>
<dbReference type="PANTHER" id="PTHR11079:SF161">
    <property type="entry name" value="CMP_DCMP-TYPE DEAMINASE DOMAIN-CONTAINING PROTEIN"/>
    <property type="match status" value="1"/>
</dbReference>
<accession>A0ABW4NP73</accession>
<dbReference type="InterPro" id="IPR002125">
    <property type="entry name" value="CMP_dCMP_dom"/>
</dbReference>
<dbReference type="InterPro" id="IPR016192">
    <property type="entry name" value="APOBEC/CMP_deaminase_Zn-bd"/>
</dbReference>